<dbReference type="InterPro" id="IPR004869">
    <property type="entry name" value="MMPL_dom"/>
</dbReference>
<feature type="compositionally biased region" description="Basic and acidic residues" evidence="7">
    <location>
        <begin position="777"/>
        <end position="789"/>
    </location>
</feature>
<feature type="transmembrane region" description="Helical" evidence="8">
    <location>
        <begin position="544"/>
        <end position="565"/>
    </location>
</feature>
<keyword evidence="4 8" id="KW-0812">Transmembrane</keyword>
<evidence type="ECO:0000259" key="9">
    <source>
        <dbReference type="PROSITE" id="PS50156"/>
    </source>
</evidence>
<feature type="transmembrane region" description="Helical" evidence="8">
    <location>
        <begin position="607"/>
        <end position="627"/>
    </location>
</feature>
<evidence type="ECO:0000256" key="6">
    <source>
        <dbReference type="ARBA" id="ARBA00023136"/>
    </source>
</evidence>
<name>A0A7K3LPX0_9ACTN</name>
<dbReference type="PROSITE" id="PS50156">
    <property type="entry name" value="SSD"/>
    <property type="match status" value="1"/>
</dbReference>
<dbReference type="GO" id="GO:0005886">
    <property type="term" value="C:plasma membrane"/>
    <property type="evidence" value="ECO:0007669"/>
    <property type="project" value="UniProtKB-SubCell"/>
</dbReference>
<feature type="transmembrane region" description="Helical" evidence="8">
    <location>
        <begin position="312"/>
        <end position="337"/>
    </location>
</feature>
<sequence length="799" mass="83405">MLTRIAQLVTAAPKRVLAVVFLVLVGAGIYGASASQYLLSGGYEDPHSEAATAAQVVDETFDRGGLQIVFKLDAPPGTDMATDPVGMRTGREIIAELEANPNVQRPILSVWQQPALASSLLSEDRTSALIVATLSGGDNDAPRHAEELEGQIVGERNGITIRAGGQALVFQQVNEQTSRDLAIAEGIAIPISFLVLIVVFGGVVAAALPIAVGVFAIVVTFAVLRLIGSVTDVSIFALNLTTAMGLALAIDYTLLLVTRYREELASGRERRQAILVMMNTAGRTVAFSAVTVALSLSALAIFPMYFLRSFAYAGLGVVIVAVLAALVVTPALLMVLGPRIDALDVRRAIRRVRGRPEPASLPIEESGWYRFVQWVLRHAAPVGAGVIIVLLVLGAPFLSIRFGFPDDRVLPSSASAHEVQQEIRDGFTDDLSGTLTGVVVGPADPAARAEYAAALSRVDGVTSVSGASGTFVDGAARGPADPAGTHTAGDGTVTGLLSISTEVEPLSDAGSDQLDTLRAVPTPPGLAASFTGLAALNADTVDSIYAHLPWVLAVIAIATFILLFLFTGSVVLPLKALVLNVLSLSATFGAMVWFFQEGHLGGLGTTATGYLVATMPVLMFCIAFGLSMDYEVFLLGRVREEWLASDRSRAANDHAVAVGLARTGRVVTAAALLMSIVFAGIAASQVSFMRMFGVGLTLAVLMDATVIRMLLVPAFMRLAGRANWWAPAPLRALHDRIGLSEEGDHGLPAGTGTTGTAATGTAATGTAATGTTATTTKTEKQESSEHDVETPDAVPPRLG</sequence>
<reference evidence="10 11" key="1">
    <citation type="submission" date="2020-01" db="EMBL/GenBank/DDBJ databases">
        <title>Investigation of new actinobacteria for the biodesulphurisation of diesel fuel.</title>
        <authorList>
            <person name="Athi Narayanan S.M."/>
        </authorList>
    </citation>
    <scope>NUCLEOTIDE SEQUENCE [LARGE SCALE GENOMIC DNA]</scope>
    <source>
        <strain evidence="10 11">213E</strain>
    </source>
</reference>
<dbReference type="Pfam" id="PF03176">
    <property type="entry name" value="MMPL"/>
    <property type="match status" value="2"/>
</dbReference>
<feature type="transmembrane region" description="Helical" evidence="8">
    <location>
        <begin position="233"/>
        <end position="260"/>
    </location>
</feature>
<evidence type="ECO:0000256" key="7">
    <source>
        <dbReference type="SAM" id="MobiDB-lite"/>
    </source>
</evidence>
<comment type="caution">
    <text evidence="10">The sequence shown here is derived from an EMBL/GenBank/DDBJ whole genome shotgun (WGS) entry which is preliminary data.</text>
</comment>
<evidence type="ECO:0000256" key="8">
    <source>
        <dbReference type="SAM" id="Phobius"/>
    </source>
</evidence>
<dbReference type="Proteomes" id="UP000466307">
    <property type="component" value="Unassembled WGS sequence"/>
</dbReference>
<dbReference type="InterPro" id="IPR000731">
    <property type="entry name" value="SSD"/>
</dbReference>
<keyword evidence="3" id="KW-1003">Cell membrane</keyword>
<feature type="domain" description="SSD" evidence="9">
    <location>
        <begin position="214"/>
        <end position="335"/>
    </location>
</feature>
<dbReference type="SUPFAM" id="SSF82866">
    <property type="entry name" value="Multidrug efflux transporter AcrB transmembrane domain"/>
    <property type="match status" value="2"/>
</dbReference>
<evidence type="ECO:0000256" key="5">
    <source>
        <dbReference type="ARBA" id="ARBA00022989"/>
    </source>
</evidence>
<evidence type="ECO:0000313" key="10">
    <source>
        <dbReference type="EMBL" id="NDK90258.1"/>
    </source>
</evidence>
<keyword evidence="5 8" id="KW-1133">Transmembrane helix</keyword>
<feature type="compositionally biased region" description="Low complexity" evidence="7">
    <location>
        <begin position="750"/>
        <end position="776"/>
    </location>
</feature>
<protein>
    <submittedName>
        <fullName evidence="10">MMPL family transporter</fullName>
    </submittedName>
</protein>
<feature type="region of interest" description="Disordered" evidence="7">
    <location>
        <begin position="743"/>
        <end position="799"/>
    </location>
</feature>
<evidence type="ECO:0000256" key="2">
    <source>
        <dbReference type="ARBA" id="ARBA00010157"/>
    </source>
</evidence>
<dbReference type="RefSeq" id="WP_059036258.1">
    <property type="nucleotide sequence ID" value="NZ_JAADZU010000033.1"/>
</dbReference>
<dbReference type="EMBL" id="JAADZU010000033">
    <property type="protein sequence ID" value="NDK90258.1"/>
    <property type="molecule type" value="Genomic_DNA"/>
</dbReference>
<feature type="transmembrane region" description="Helical" evidence="8">
    <location>
        <begin position="379"/>
        <end position="404"/>
    </location>
</feature>
<gene>
    <name evidence="10" type="ORF">GYA93_11785</name>
</gene>
<comment type="subcellular location">
    <subcellularLocation>
        <location evidence="1">Cell membrane</location>
        <topology evidence="1">Multi-pass membrane protein</topology>
    </subcellularLocation>
</comment>
<dbReference type="AlphaFoldDB" id="A0A7K3LPX0"/>
<evidence type="ECO:0000256" key="3">
    <source>
        <dbReference type="ARBA" id="ARBA00022475"/>
    </source>
</evidence>
<evidence type="ECO:0000256" key="4">
    <source>
        <dbReference type="ARBA" id="ARBA00022692"/>
    </source>
</evidence>
<comment type="similarity">
    <text evidence="2">Belongs to the resistance-nodulation-cell division (RND) (TC 2.A.6) family. MmpL subfamily.</text>
</comment>
<dbReference type="Gene3D" id="1.20.1640.10">
    <property type="entry name" value="Multidrug efflux transporter AcrB transmembrane domain"/>
    <property type="match status" value="2"/>
</dbReference>
<feature type="transmembrane region" description="Helical" evidence="8">
    <location>
        <begin position="207"/>
        <end position="227"/>
    </location>
</feature>
<keyword evidence="6 8" id="KW-0472">Membrane</keyword>
<feature type="transmembrane region" description="Helical" evidence="8">
    <location>
        <begin position="181"/>
        <end position="200"/>
    </location>
</feature>
<feature type="transmembrane region" description="Helical" evidence="8">
    <location>
        <begin position="577"/>
        <end position="595"/>
    </location>
</feature>
<dbReference type="PANTHER" id="PTHR33406">
    <property type="entry name" value="MEMBRANE PROTEIN MJ1562-RELATED"/>
    <property type="match status" value="1"/>
</dbReference>
<dbReference type="InterPro" id="IPR050545">
    <property type="entry name" value="Mycobact_MmpL"/>
</dbReference>
<proteinExistence type="inferred from homology"/>
<evidence type="ECO:0000256" key="1">
    <source>
        <dbReference type="ARBA" id="ARBA00004651"/>
    </source>
</evidence>
<evidence type="ECO:0000313" key="11">
    <source>
        <dbReference type="Proteomes" id="UP000466307"/>
    </source>
</evidence>
<keyword evidence="11" id="KW-1185">Reference proteome</keyword>
<dbReference type="PANTHER" id="PTHR33406:SF11">
    <property type="entry name" value="MEMBRANE PROTEIN SCO6666-RELATED"/>
    <property type="match status" value="1"/>
</dbReference>
<feature type="transmembrane region" description="Helical" evidence="8">
    <location>
        <begin position="666"/>
        <end position="686"/>
    </location>
</feature>
<accession>A0A7K3LPX0</accession>
<feature type="transmembrane region" description="Helical" evidence="8">
    <location>
        <begin position="281"/>
        <end position="306"/>
    </location>
</feature>
<feature type="transmembrane region" description="Helical" evidence="8">
    <location>
        <begin position="692"/>
        <end position="711"/>
    </location>
</feature>
<organism evidence="10 11">
    <name type="scientific">Gordonia desulfuricans</name>
    <dbReference type="NCBI Taxonomy" id="89051"/>
    <lineage>
        <taxon>Bacteria</taxon>
        <taxon>Bacillati</taxon>
        <taxon>Actinomycetota</taxon>
        <taxon>Actinomycetes</taxon>
        <taxon>Mycobacteriales</taxon>
        <taxon>Gordoniaceae</taxon>
        <taxon>Gordonia</taxon>
    </lineage>
</organism>